<reference evidence="1" key="2">
    <citation type="journal article" date="2015" name="Data Brief">
        <title>Shoot transcriptome of the giant reed, Arundo donax.</title>
        <authorList>
            <person name="Barrero R.A."/>
            <person name="Guerrero F.D."/>
            <person name="Moolhuijzen P."/>
            <person name="Goolsby J.A."/>
            <person name="Tidwell J."/>
            <person name="Bellgard S.E."/>
            <person name="Bellgard M.I."/>
        </authorList>
    </citation>
    <scope>NUCLEOTIDE SEQUENCE</scope>
    <source>
        <tissue evidence="1">Shoot tissue taken approximately 20 cm above the soil surface</tissue>
    </source>
</reference>
<reference evidence="1" key="1">
    <citation type="submission" date="2014-09" db="EMBL/GenBank/DDBJ databases">
        <authorList>
            <person name="Magalhaes I.L.F."/>
            <person name="Oliveira U."/>
            <person name="Santos F.R."/>
            <person name="Vidigal T.H.D.A."/>
            <person name="Brescovit A.D."/>
            <person name="Santos A.J."/>
        </authorList>
    </citation>
    <scope>NUCLEOTIDE SEQUENCE</scope>
    <source>
        <tissue evidence="1">Shoot tissue taken approximately 20 cm above the soil surface</tissue>
    </source>
</reference>
<name>A0A0A9GGR0_ARUDO</name>
<dbReference type="AlphaFoldDB" id="A0A0A9GGR0"/>
<protein>
    <submittedName>
        <fullName evidence="1">Uncharacterized protein</fullName>
    </submittedName>
</protein>
<accession>A0A0A9GGR0</accession>
<proteinExistence type="predicted"/>
<dbReference type="EMBL" id="GBRH01176145">
    <property type="protein sequence ID" value="JAE21751.1"/>
    <property type="molecule type" value="Transcribed_RNA"/>
</dbReference>
<organism evidence="1">
    <name type="scientific">Arundo donax</name>
    <name type="common">Giant reed</name>
    <name type="synonym">Donax arundinaceus</name>
    <dbReference type="NCBI Taxonomy" id="35708"/>
    <lineage>
        <taxon>Eukaryota</taxon>
        <taxon>Viridiplantae</taxon>
        <taxon>Streptophyta</taxon>
        <taxon>Embryophyta</taxon>
        <taxon>Tracheophyta</taxon>
        <taxon>Spermatophyta</taxon>
        <taxon>Magnoliopsida</taxon>
        <taxon>Liliopsida</taxon>
        <taxon>Poales</taxon>
        <taxon>Poaceae</taxon>
        <taxon>PACMAD clade</taxon>
        <taxon>Arundinoideae</taxon>
        <taxon>Arundineae</taxon>
        <taxon>Arundo</taxon>
    </lineage>
</organism>
<sequence>MKRRIKRCSSIIVSFWGYWFTIATVLASVSTKVEMEIYQIRKAPDY</sequence>
<evidence type="ECO:0000313" key="1">
    <source>
        <dbReference type="EMBL" id="JAE21751.1"/>
    </source>
</evidence>